<evidence type="ECO:0000313" key="3">
    <source>
        <dbReference type="EMBL" id="QSG13942.1"/>
    </source>
</evidence>
<dbReference type="Pfam" id="PF00248">
    <property type="entry name" value="Aldo_ket_red"/>
    <property type="match status" value="1"/>
</dbReference>
<dbReference type="InterPro" id="IPR023210">
    <property type="entry name" value="NADP_OxRdtase_dom"/>
</dbReference>
<dbReference type="EMBL" id="CP064791">
    <property type="protein sequence ID" value="QSG13942.1"/>
    <property type="molecule type" value="Genomic_DNA"/>
</dbReference>
<dbReference type="InterPro" id="IPR036812">
    <property type="entry name" value="NAD(P)_OxRdtase_dom_sf"/>
</dbReference>
<keyword evidence="1" id="KW-0560">Oxidoreductase</keyword>
<reference evidence="3 4" key="1">
    <citation type="submission" date="2020-11" db="EMBL/GenBank/DDBJ databases">
        <title>Carbohydrate-dependent, anaerobic sulfur respiration: A novel catabolism in halophilic archaea.</title>
        <authorList>
            <person name="Sorokin D.Y."/>
            <person name="Messina E."/>
            <person name="Smedile F."/>
            <person name="La Cono V."/>
            <person name="Hallsworth J.E."/>
            <person name="Yakimov M.M."/>
        </authorList>
    </citation>
    <scope>NUCLEOTIDE SEQUENCE [LARGE SCALE GENOMIC DNA]</scope>
    <source>
        <strain evidence="3 4">HSR-Est</strain>
    </source>
</reference>
<dbReference type="CDD" id="cd19081">
    <property type="entry name" value="AKR_AKR9C1"/>
    <property type="match status" value="1"/>
</dbReference>
<dbReference type="PANTHER" id="PTHR43364">
    <property type="entry name" value="NADH-SPECIFIC METHYLGLYOXAL REDUCTASE-RELATED"/>
    <property type="match status" value="1"/>
</dbReference>
<protein>
    <submittedName>
        <fullName evidence="3">Aryl-alcohol dehydrogenase related enzyme</fullName>
    </submittedName>
</protein>
<evidence type="ECO:0000259" key="2">
    <source>
        <dbReference type="Pfam" id="PF00248"/>
    </source>
</evidence>
<evidence type="ECO:0000313" key="4">
    <source>
        <dbReference type="Proteomes" id="UP000663292"/>
    </source>
</evidence>
<dbReference type="GO" id="GO:0016491">
    <property type="term" value="F:oxidoreductase activity"/>
    <property type="evidence" value="ECO:0007669"/>
    <property type="project" value="UniProtKB-KW"/>
</dbReference>
<name>A0A897NMF2_9EURY</name>
<proteinExistence type="predicted"/>
<organism evidence="3 4">
    <name type="scientific">Halapricum desulfuricans</name>
    <dbReference type="NCBI Taxonomy" id="2841257"/>
    <lineage>
        <taxon>Archaea</taxon>
        <taxon>Methanobacteriati</taxon>
        <taxon>Methanobacteriota</taxon>
        <taxon>Stenosarchaea group</taxon>
        <taxon>Halobacteria</taxon>
        <taxon>Halobacteriales</taxon>
        <taxon>Haloarculaceae</taxon>
        <taxon>Halapricum</taxon>
    </lineage>
</organism>
<dbReference type="Proteomes" id="UP000663292">
    <property type="component" value="Chromosome"/>
</dbReference>
<dbReference type="FunFam" id="3.20.20.100:FF:000004">
    <property type="entry name" value="Oxidoreductase, aldo/keto reductase"/>
    <property type="match status" value="1"/>
</dbReference>
<keyword evidence="4" id="KW-1185">Reference proteome</keyword>
<dbReference type="PANTHER" id="PTHR43364:SF4">
    <property type="entry name" value="NAD(P)-LINKED OXIDOREDUCTASE SUPERFAMILY PROTEIN"/>
    <property type="match status" value="1"/>
</dbReference>
<dbReference type="InterPro" id="IPR050523">
    <property type="entry name" value="AKR_Detox_Biosynth"/>
</dbReference>
<dbReference type="AlphaFoldDB" id="A0A897NMF2"/>
<dbReference type="Gene3D" id="3.20.20.100">
    <property type="entry name" value="NADP-dependent oxidoreductase domain"/>
    <property type="match status" value="1"/>
</dbReference>
<evidence type="ECO:0000256" key="1">
    <source>
        <dbReference type="ARBA" id="ARBA00023002"/>
    </source>
</evidence>
<feature type="domain" description="NADP-dependent oxidoreductase" evidence="2">
    <location>
        <begin position="34"/>
        <end position="338"/>
    </location>
</feature>
<accession>A0A897NMF2</accession>
<gene>
    <name evidence="3" type="primary">tas3</name>
    <name evidence="3" type="ORF">HSEST_0393</name>
</gene>
<dbReference type="SUPFAM" id="SSF51430">
    <property type="entry name" value="NAD(P)-linked oxidoreductase"/>
    <property type="match status" value="1"/>
</dbReference>
<sequence length="346" mass="39023">MPEPDGNFKRLPTTVSDMELGYVPLGRTGLQVSELAFGTWRFGRKTDQDSIEIPEERAYELLDAYEEAGGRFIDTADIYGDGDSERWIGNWLAQRDRSEYVIASKVYWPTREDNPNFSGLSRTHVRRQVDAILDRLGTDYLDVLYIHRWDDATPAEQLMRTLNGVVEDGKVNFLGASTHVPDAWHIAKANEIAERYGFEPFTVSQPRYNLVNREVEDTYLDMCADYGIELVPWSPLGQGVLTGKYSREDMPEDSTASEDEGWEEYYLTEENFQVVDEVRAVAEEVDATPAQVSLAWLMHHQSVAAPIVGARTVDQLEENLGAATVELSGEQFERLAEAKASPLEGI</sequence>
<dbReference type="GO" id="GO:0005829">
    <property type="term" value="C:cytosol"/>
    <property type="evidence" value="ECO:0007669"/>
    <property type="project" value="UniProtKB-ARBA"/>
</dbReference>